<dbReference type="Pfam" id="PF11182">
    <property type="entry name" value="AlgF"/>
    <property type="match status" value="1"/>
</dbReference>
<gene>
    <name evidence="8" type="ORF">ABOD76_08470</name>
</gene>
<evidence type="ECO:0000256" key="1">
    <source>
        <dbReference type="ARBA" id="ARBA00004418"/>
    </source>
</evidence>
<comment type="similarity">
    <text evidence="3">Belongs to the AlgF family.</text>
</comment>
<evidence type="ECO:0000313" key="8">
    <source>
        <dbReference type="EMBL" id="XBV86331.1"/>
    </source>
</evidence>
<evidence type="ECO:0000256" key="3">
    <source>
        <dbReference type="ARBA" id="ARBA00010033"/>
    </source>
</evidence>
<dbReference type="GO" id="GO:0042597">
    <property type="term" value="C:periplasmic space"/>
    <property type="evidence" value="ECO:0007669"/>
    <property type="project" value="UniProtKB-SubCell"/>
</dbReference>
<dbReference type="KEGG" id="dsc:ABOD76_08470"/>
<sequence length="197" mass="20235">MLVLASGTASAQDTTSLYAPAPPPNSAFVRLINATATAASGTIGSSAVTAAKAGVGTYQIIPQGAVSVHVGSVTQQVNVSAGKFYSLVWTGKTFRLMDDPNADNRAKALLVVYNLSSTPLIDLATADGKTRVLEGVAPMTSANRAVNGITVDLAVFNQNKALATFKKTQLERGSAYAIVVTENGATLTQSSTASMPK</sequence>
<organism evidence="8">
    <name type="scientific">Deinococcus sonorensis KR-87</name>
    <dbReference type="NCBI Taxonomy" id="694439"/>
    <lineage>
        <taxon>Bacteria</taxon>
        <taxon>Thermotogati</taxon>
        <taxon>Deinococcota</taxon>
        <taxon>Deinococci</taxon>
        <taxon>Deinococcales</taxon>
        <taxon>Deinococcaceae</taxon>
        <taxon>Deinococcus</taxon>
    </lineage>
</organism>
<dbReference type="InterPro" id="IPR035422">
    <property type="entry name" value="AlgF"/>
</dbReference>
<protein>
    <recommendedName>
        <fullName evidence="4">Alginate biosynthesis protein AlgF</fullName>
    </recommendedName>
</protein>
<evidence type="ECO:0000256" key="6">
    <source>
        <dbReference type="ARBA" id="ARBA00022764"/>
    </source>
</evidence>
<name>A0AAU7UCX4_9DEIO</name>
<dbReference type="GO" id="GO:0042121">
    <property type="term" value="P:alginic acid biosynthetic process"/>
    <property type="evidence" value="ECO:0007669"/>
    <property type="project" value="UniProtKB-KW"/>
</dbReference>
<proteinExistence type="inferred from homology"/>
<evidence type="ECO:0000256" key="5">
    <source>
        <dbReference type="ARBA" id="ARBA00022729"/>
    </source>
</evidence>
<reference evidence="8" key="1">
    <citation type="submission" date="2024-06" db="EMBL/GenBank/DDBJ databases">
        <title>Draft Genome Sequence of Deinococcus sonorensis Type Strain KR-87, a Biofilm Producing Representative of the Genus Deinococcus.</title>
        <authorList>
            <person name="Boren L.S."/>
            <person name="Grosso R.A."/>
            <person name="Hugenberg-Cox A.N."/>
            <person name="Hill J.T.E."/>
            <person name="Albert C.M."/>
            <person name="Tuohy J.M."/>
        </authorList>
    </citation>
    <scope>NUCLEOTIDE SEQUENCE</scope>
    <source>
        <strain evidence="8">KR-87</strain>
    </source>
</reference>
<keyword evidence="5" id="KW-0732">Signal</keyword>
<comment type="pathway">
    <text evidence="2">Glycan biosynthesis; alginate biosynthesis.</text>
</comment>
<dbReference type="RefSeq" id="WP_350244398.1">
    <property type="nucleotide sequence ID" value="NZ_CP158299.1"/>
</dbReference>
<keyword evidence="6" id="KW-0574">Periplasm</keyword>
<comment type="subcellular location">
    <subcellularLocation>
        <location evidence="1">Periplasm</location>
    </subcellularLocation>
</comment>
<dbReference type="AlphaFoldDB" id="A0AAU7UCX4"/>
<evidence type="ECO:0000256" key="7">
    <source>
        <dbReference type="ARBA" id="ARBA00022841"/>
    </source>
</evidence>
<evidence type="ECO:0000256" key="2">
    <source>
        <dbReference type="ARBA" id="ARBA00005182"/>
    </source>
</evidence>
<evidence type="ECO:0000256" key="4">
    <source>
        <dbReference type="ARBA" id="ARBA00013964"/>
    </source>
</evidence>
<dbReference type="EMBL" id="CP158299">
    <property type="protein sequence ID" value="XBV86331.1"/>
    <property type="molecule type" value="Genomic_DNA"/>
</dbReference>
<accession>A0AAU7UCX4</accession>
<keyword evidence="7" id="KW-0016">Alginate biosynthesis</keyword>